<reference evidence="2" key="2">
    <citation type="submission" date="2022-01" db="EMBL/GenBank/DDBJ databases">
        <authorList>
            <person name="Yamashiro T."/>
            <person name="Shiraishi A."/>
            <person name="Satake H."/>
            <person name="Nakayama K."/>
        </authorList>
    </citation>
    <scope>NUCLEOTIDE SEQUENCE</scope>
</reference>
<dbReference type="EMBL" id="BQNB010014674">
    <property type="protein sequence ID" value="GJT31067.1"/>
    <property type="molecule type" value="Genomic_DNA"/>
</dbReference>
<feature type="compositionally biased region" description="Basic and acidic residues" evidence="1">
    <location>
        <begin position="31"/>
        <end position="47"/>
    </location>
</feature>
<protein>
    <recommendedName>
        <fullName evidence="4">Reverse transcriptase domain-containing protein</fullName>
    </recommendedName>
</protein>
<feature type="compositionally biased region" description="Low complexity" evidence="1">
    <location>
        <begin position="8"/>
        <end position="17"/>
    </location>
</feature>
<name>A0ABQ5CY56_9ASTR</name>
<feature type="region of interest" description="Disordered" evidence="1">
    <location>
        <begin position="1"/>
        <end position="61"/>
    </location>
</feature>
<dbReference type="Proteomes" id="UP001151760">
    <property type="component" value="Unassembled WGS sequence"/>
</dbReference>
<proteinExistence type="predicted"/>
<organism evidence="2 3">
    <name type="scientific">Tanacetum coccineum</name>
    <dbReference type="NCBI Taxonomy" id="301880"/>
    <lineage>
        <taxon>Eukaryota</taxon>
        <taxon>Viridiplantae</taxon>
        <taxon>Streptophyta</taxon>
        <taxon>Embryophyta</taxon>
        <taxon>Tracheophyta</taxon>
        <taxon>Spermatophyta</taxon>
        <taxon>Magnoliopsida</taxon>
        <taxon>eudicotyledons</taxon>
        <taxon>Gunneridae</taxon>
        <taxon>Pentapetalae</taxon>
        <taxon>asterids</taxon>
        <taxon>campanulids</taxon>
        <taxon>Asterales</taxon>
        <taxon>Asteraceae</taxon>
        <taxon>Asteroideae</taxon>
        <taxon>Anthemideae</taxon>
        <taxon>Anthemidinae</taxon>
        <taxon>Tanacetum</taxon>
    </lineage>
</organism>
<evidence type="ECO:0000313" key="3">
    <source>
        <dbReference type="Proteomes" id="UP001151760"/>
    </source>
</evidence>
<evidence type="ECO:0000313" key="2">
    <source>
        <dbReference type="EMBL" id="GJT31067.1"/>
    </source>
</evidence>
<accession>A0ABQ5CY56</accession>
<feature type="compositionally biased region" description="Basic and acidic residues" evidence="1">
    <location>
        <begin position="212"/>
        <end position="233"/>
    </location>
</feature>
<reference evidence="2" key="1">
    <citation type="journal article" date="2022" name="Int. J. Mol. Sci.">
        <title>Draft Genome of Tanacetum Coccineum: Genomic Comparison of Closely Related Tanacetum-Family Plants.</title>
        <authorList>
            <person name="Yamashiro T."/>
            <person name="Shiraishi A."/>
            <person name="Nakayama K."/>
            <person name="Satake H."/>
        </authorList>
    </citation>
    <scope>NUCLEOTIDE SEQUENCE</scope>
</reference>
<feature type="region of interest" description="Disordered" evidence="1">
    <location>
        <begin position="203"/>
        <end position="233"/>
    </location>
</feature>
<comment type="caution">
    <text evidence="2">The sequence shown here is derived from an EMBL/GenBank/DDBJ whole genome shotgun (WGS) entry which is preliminary data.</text>
</comment>
<sequence length="233" mass="24951">MPPMIITRSAGRPAVASRGGGPGRRAGSGDSRTRGHSGDQGNGRDDGSGGQVGSQGSEVNGGVDGVLDFSTIIAQQLQNLLATIVAQVGDQGRGQGNGRDQNGDAVNDNIGVMLVGVNSKIRTRGREAAVGMSWEDFKTLTREEFCPSNEMQKLETEMWNHAMVRASRVAYTDRFHGWLATEPKTIQKVVQLVGTLTDEALRNGSIKKNHEKRGNGGEPSKDRNGRRITRGLE</sequence>
<gene>
    <name evidence="2" type="ORF">Tco_0911342</name>
</gene>
<evidence type="ECO:0000256" key="1">
    <source>
        <dbReference type="SAM" id="MobiDB-lite"/>
    </source>
</evidence>
<keyword evidence="3" id="KW-1185">Reference proteome</keyword>
<evidence type="ECO:0008006" key="4">
    <source>
        <dbReference type="Google" id="ProtNLM"/>
    </source>
</evidence>